<reference evidence="1 2" key="1">
    <citation type="journal article" date="2019" name="Environ. Microbiol.">
        <title>Species interactions and distinct microbial communities in high Arctic permafrost affected cryosols are associated with the CH4 and CO2 gas fluxes.</title>
        <authorList>
            <person name="Altshuler I."/>
            <person name="Hamel J."/>
            <person name="Turney S."/>
            <person name="Magnuson E."/>
            <person name="Levesque R."/>
            <person name="Greer C."/>
            <person name="Whyte L.G."/>
        </authorList>
    </citation>
    <scope>NUCLEOTIDE SEQUENCE [LARGE SCALE GENOMIC DNA]</scope>
    <source>
        <strain evidence="1 2">42</strain>
    </source>
</reference>
<evidence type="ECO:0000313" key="2">
    <source>
        <dbReference type="Proteomes" id="UP000319700"/>
    </source>
</evidence>
<dbReference type="EMBL" id="RCZH01000007">
    <property type="protein sequence ID" value="TPG40177.1"/>
    <property type="molecule type" value="Genomic_DNA"/>
</dbReference>
<dbReference type="SUPFAM" id="SSF48452">
    <property type="entry name" value="TPR-like"/>
    <property type="match status" value="1"/>
</dbReference>
<evidence type="ECO:0000313" key="1">
    <source>
        <dbReference type="EMBL" id="TPG40177.1"/>
    </source>
</evidence>
<keyword evidence="2" id="KW-1185">Reference proteome</keyword>
<name>A0A502ERQ6_9FLAO</name>
<keyword evidence="1" id="KW-0449">Lipoprotein</keyword>
<dbReference type="Pfam" id="PF12771">
    <property type="entry name" value="SusD-like_2"/>
    <property type="match status" value="1"/>
</dbReference>
<dbReference type="AlphaFoldDB" id="A0A502ERQ6"/>
<accession>A0A502ERQ6</accession>
<gene>
    <name evidence="1" type="ORF">EAH81_12850</name>
</gene>
<dbReference type="InterPro" id="IPR041662">
    <property type="entry name" value="SusD-like_2"/>
</dbReference>
<organism evidence="1 2">
    <name type="scientific">Flavobacterium pectinovorum</name>
    <dbReference type="NCBI Taxonomy" id="29533"/>
    <lineage>
        <taxon>Bacteria</taxon>
        <taxon>Pseudomonadati</taxon>
        <taxon>Bacteroidota</taxon>
        <taxon>Flavobacteriia</taxon>
        <taxon>Flavobacteriales</taxon>
        <taxon>Flavobacteriaceae</taxon>
        <taxon>Flavobacterium</taxon>
    </lineage>
</organism>
<comment type="caution">
    <text evidence="1">The sequence shown here is derived from an EMBL/GenBank/DDBJ whole genome shotgun (WGS) entry which is preliminary data.</text>
</comment>
<protein>
    <submittedName>
        <fullName evidence="1">SusD/RagB family nutrient-binding outer membrane lipoprotein</fullName>
    </submittedName>
</protein>
<sequence length="507" mass="56001">MKKIIYFLTITFLISSCSDLTDLNTDEKNSSKPPASSLFTAAAKGIAEQVVNTSVNKNIFRLVNQQWTETTYTDESVYQWTTRKISDNHWGAFYAGTVKDGSLGDLIQAKVFIENEVIIASDPQFAAKMNIKKNQLAMIDILIVYSYQILVDTFGDVPYSEAFKGSKYYLGKYDKALDIYKDLIVRLDNDIANIDTSHPGFGDADIIYQDNLTQWVKFANGIKLKLGINLKASGLEDAIADAAIISASKGVFSTNADNAKISYEKNVPNTNPIYVELVSSGRHDFVPAKPFVDALVAKNDPRTKTYFNQTYKDIDPANPTGDLIVVTGYKGGIVGVKNTYSRYTHVSDKIQAPDFKGTYMDYAEIEFLLAEAVERGVAVSGDAASHYTKAITASMEDWGIIQADIDTYLAQSTVAYSTATGTWQQKIGEQAWYALFNRGFEGWTSTRRLNFPALVPPSNADASAEGQIPSRMTYPIREQTLNAANYNAAAAAIGGDKLKTKLFWDKN</sequence>
<dbReference type="Gene3D" id="1.25.40.390">
    <property type="match status" value="1"/>
</dbReference>
<dbReference type="PROSITE" id="PS51257">
    <property type="entry name" value="PROKAR_LIPOPROTEIN"/>
    <property type="match status" value="1"/>
</dbReference>
<dbReference type="Proteomes" id="UP000319700">
    <property type="component" value="Unassembled WGS sequence"/>
</dbReference>
<dbReference type="RefSeq" id="WP_140507513.1">
    <property type="nucleotide sequence ID" value="NZ_RCZH01000007.1"/>
</dbReference>
<dbReference type="InterPro" id="IPR011990">
    <property type="entry name" value="TPR-like_helical_dom_sf"/>
</dbReference>
<dbReference type="OrthoDB" id="725917at2"/>
<proteinExistence type="predicted"/>